<feature type="region of interest" description="Disordered" evidence="1">
    <location>
        <begin position="148"/>
        <end position="182"/>
    </location>
</feature>
<name>A0ABV0S4R6_9TELE</name>
<gene>
    <name evidence="2" type="ORF">XENOCAPTIV_016659</name>
</gene>
<feature type="region of interest" description="Disordered" evidence="1">
    <location>
        <begin position="1"/>
        <end position="27"/>
    </location>
</feature>
<evidence type="ECO:0000313" key="3">
    <source>
        <dbReference type="Proteomes" id="UP001434883"/>
    </source>
</evidence>
<dbReference type="EMBL" id="JAHRIN010067564">
    <property type="protein sequence ID" value="MEQ2214688.1"/>
    <property type="molecule type" value="Genomic_DNA"/>
</dbReference>
<feature type="non-terminal residue" evidence="2">
    <location>
        <position position="1"/>
    </location>
</feature>
<evidence type="ECO:0000313" key="2">
    <source>
        <dbReference type="EMBL" id="MEQ2214688.1"/>
    </source>
</evidence>
<sequence length="206" mass="21356">GGAGLSRPTRALRGGARSNPGCPPSSRHSVAPLHKLCGSGGPKLTPYRTSCLLGCGAGGPMALLRPPKASGPWLDCRQHSSALSASGPNSWPGTTGSLRKLCLQSSEIGACANQTWRWVTTRVDKRRQSSLCQQEYREGIANVCHTSSKSPLPAEMGTPAEASSSVGCGIPPVAHPPASRNTVEASLRVAARPRRGDSLPDVACSL</sequence>
<accession>A0ABV0S4R6</accession>
<protein>
    <submittedName>
        <fullName evidence="2">Uncharacterized protein</fullName>
    </submittedName>
</protein>
<keyword evidence="3" id="KW-1185">Reference proteome</keyword>
<comment type="caution">
    <text evidence="2">The sequence shown here is derived from an EMBL/GenBank/DDBJ whole genome shotgun (WGS) entry which is preliminary data.</text>
</comment>
<dbReference type="Proteomes" id="UP001434883">
    <property type="component" value="Unassembled WGS sequence"/>
</dbReference>
<evidence type="ECO:0000256" key="1">
    <source>
        <dbReference type="SAM" id="MobiDB-lite"/>
    </source>
</evidence>
<organism evidence="2 3">
    <name type="scientific">Xenoophorus captivus</name>
    <dbReference type="NCBI Taxonomy" id="1517983"/>
    <lineage>
        <taxon>Eukaryota</taxon>
        <taxon>Metazoa</taxon>
        <taxon>Chordata</taxon>
        <taxon>Craniata</taxon>
        <taxon>Vertebrata</taxon>
        <taxon>Euteleostomi</taxon>
        <taxon>Actinopterygii</taxon>
        <taxon>Neopterygii</taxon>
        <taxon>Teleostei</taxon>
        <taxon>Neoteleostei</taxon>
        <taxon>Acanthomorphata</taxon>
        <taxon>Ovalentaria</taxon>
        <taxon>Atherinomorphae</taxon>
        <taxon>Cyprinodontiformes</taxon>
        <taxon>Goodeidae</taxon>
        <taxon>Xenoophorus</taxon>
    </lineage>
</organism>
<proteinExistence type="predicted"/>
<reference evidence="2 3" key="1">
    <citation type="submission" date="2021-06" db="EMBL/GenBank/DDBJ databases">
        <authorList>
            <person name="Palmer J.M."/>
        </authorList>
    </citation>
    <scope>NUCLEOTIDE SEQUENCE [LARGE SCALE GENOMIC DNA]</scope>
    <source>
        <strain evidence="2 3">XC_2019</strain>
        <tissue evidence="2">Muscle</tissue>
    </source>
</reference>